<keyword evidence="3" id="KW-1185">Reference proteome</keyword>
<dbReference type="GO" id="GO:0016020">
    <property type="term" value="C:membrane"/>
    <property type="evidence" value="ECO:0007669"/>
    <property type="project" value="TreeGrafter"/>
</dbReference>
<name>A0A6G6WA11_9ACTN</name>
<sequence length="308" mass="33675">MTPPRRLTPLRQVQTDVLDVSYYEAGPADGRPVVLLHGYPYDIHSFVDVAPWLAEEGCRVIVPYLRGHGCTAFRDLRTPRSGQQAALAVDVLQLLDALEVPHAVLAGYDWGGRAACIAAALWPDRVTGLVSVNGYLIQDIAASARPLRPDLEAGLWYFFYFLTERGRAGLENHRRGVAEVIWRRNSPEWEFDPAVLDRAAAAFVNPDYVEVVLHSYRHRMGAAPGAAAYTLVERALAAQPAITVPTVTLDGTADGNFPARTGEPDASLFTGPRRHHLVEGAGHHLPFEAPVAFTDAVLEVLEMAGLSR</sequence>
<keyword evidence="2" id="KW-0378">Hydrolase</keyword>
<dbReference type="PANTHER" id="PTHR43798">
    <property type="entry name" value="MONOACYLGLYCEROL LIPASE"/>
    <property type="match status" value="1"/>
</dbReference>
<reference evidence="2 3" key="1">
    <citation type="submission" date="2020-02" db="EMBL/GenBank/DDBJ databases">
        <title>Full genome sequence of Nocardioides sp. R-3366.</title>
        <authorList>
            <person name="Im W.-T."/>
        </authorList>
    </citation>
    <scope>NUCLEOTIDE SEQUENCE [LARGE SCALE GENOMIC DNA]</scope>
    <source>
        <strain evidence="2 3">R-3366</strain>
    </source>
</reference>
<gene>
    <name evidence="2" type="ORF">G5V58_04070</name>
</gene>
<evidence type="ECO:0000313" key="2">
    <source>
        <dbReference type="EMBL" id="QIG42056.1"/>
    </source>
</evidence>
<accession>A0A6G6WA11</accession>
<protein>
    <submittedName>
        <fullName evidence="2">Alpha/beta hydrolase</fullName>
    </submittedName>
</protein>
<dbReference type="GO" id="GO:0016787">
    <property type="term" value="F:hydrolase activity"/>
    <property type="evidence" value="ECO:0007669"/>
    <property type="project" value="UniProtKB-KW"/>
</dbReference>
<dbReference type="Proteomes" id="UP000502996">
    <property type="component" value="Chromosome"/>
</dbReference>
<organism evidence="2 3">
    <name type="scientific">Nocardioides anomalus</name>
    <dbReference type="NCBI Taxonomy" id="2712223"/>
    <lineage>
        <taxon>Bacteria</taxon>
        <taxon>Bacillati</taxon>
        <taxon>Actinomycetota</taxon>
        <taxon>Actinomycetes</taxon>
        <taxon>Propionibacteriales</taxon>
        <taxon>Nocardioidaceae</taxon>
        <taxon>Nocardioides</taxon>
    </lineage>
</organism>
<evidence type="ECO:0000259" key="1">
    <source>
        <dbReference type="Pfam" id="PF00561"/>
    </source>
</evidence>
<dbReference type="InterPro" id="IPR050266">
    <property type="entry name" value="AB_hydrolase_sf"/>
</dbReference>
<dbReference type="EMBL" id="CP049257">
    <property type="protein sequence ID" value="QIG42056.1"/>
    <property type="molecule type" value="Genomic_DNA"/>
</dbReference>
<dbReference type="Gene3D" id="3.40.50.1820">
    <property type="entry name" value="alpha/beta hydrolase"/>
    <property type="match status" value="1"/>
</dbReference>
<dbReference type="KEGG" id="nano:G5V58_04070"/>
<proteinExistence type="predicted"/>
<dbReference type="SUPFAM" id="SSF53474">
    <property type="entry name" value="alpha/beta-Hydrolases"/>
    <property type="match status" value="1"/>
</dbReference>
<dbReference type="PRINTS" id="PR00412">
    <property type="entry name" value="EPOXHYDRLASE"/>
</dbReference>
<evidence type="ECO:0000313" key="3">
    <source>
        <dbReference type="Proteomes" id="UP000502996"/>
    </source>
</evidence>
<dbReference type="PANTHER" id="PTHR43798:SF33">
    <property type="entry name" value="HYDROLASE, PUTATIVE (AFU_ORTHOLOGUE AFUA_2G14860)-RELATED"/>
    <property type="match status" value="1"/>
</dbReference>
<feature type="domain" description="AB hydrolase-1" evidence="1">
    <location>
        <begin position="32"/>
        <end position="290"/>
    </location>
</feature>
<dbReference type="AlphaFoldDB" id="A0A6G6WA11"/>
<dbReference type="Pfam" id="PF00561">
    <property type="entry name" value="Abhydrolase_1"/>
    <property type="match status" value="1"/>
</dbReference>
<dbReference type="InterPro" id="IPR029058">
    <property type="entry name" value="AB_hydrolase_fold"/>
</dbReference>
<dbReference type="InterPro" id="IPR000073">
    <property type="entry name" value="AB_hydrolase_1"/>
</dbReference>
<dbReference type="InterPro" id="IPR000639">
    <property type="entry name" value="Epox_hydrolase-like"/>
</dbReference>